<dbReference type="Proteomes" id="UP000571018">
    <property type="component" value="Unassembled WGS sequence"/>
</dbReference>
<gene>
    <name evidence="1" type="ORF">HW423_01955</name>
</gene>
<comment type="caution">
    <text evidence="1">The sequence shown here is derived from an EMBL/GenBank/DDBJ whole genome shotgun (WGS) entry which is preliminary data.</text>
</comment>
<accession>A0A839A3Y4</accession>
<reference evidence="1 2" key="1">
    <citation type="submission" date="2020-06" db="EMBL/GenBank/DDBJ databases">
        <title>Reclassification of Facklamia ignava, Facklamia soureckii and Facklami tabacinasalis as Falseniella iganva gen. nov., comb. nov., Hutsoniella ignava gen. nov., comb. nov., and Ruoffia tabacinasalis gen. nov., comb. nov and description of Ruoffia haltotolerans sp. nov., isolated from hypersaline Inland Sea of Qatar.</title>
        <authorList>
            <person name="Fotedar R."/>
            <person name="Sankaranarayanan K."/>
            <person name="Lawson P."/>
            <person name="Caldwell M."/>
            <person name="Zeyara A."/>
            <person name="Al Malki A."/>
            <person name="Ali M."/>
        </authorList>
    </citation>
    <scope>NUCLEOTIDE SEQUENCE [LARGE SCALE GENOMIC DNA]</scope>
    <source>
        <strain evidence="1 2">INB8</strain>
    </source>
</reference>
<evidence type="ECO:0000313" key="1">
    <source>
        <dbReference type="EMBL" id="MBA5728550.1"/>
    </source>
</evidence>
<keyword evidence="2" id="KW-1185">Reference proteome</keyword>
<evidence type="ECO:0000313" key="2">
    <source>
        <dbReference type="Proteomes" id="UP000571018"/>
    </source>
</evidence>
<proteinExistence type="predicted"/>
<protein>
    <submittedName>
        <fullName evidence="1">Uncharacterized protein</fullName>
    </submittedName>
</protein>
<dbReference type="AlphaFoldDB" id="A0A839A3Y4"/>
<sequence length="108" mass="12642">MSQMKQLQAINDNIQSFYEDWEHFYQAFVSEDPNQMTLDEYSIPDEQESVQPISFEAIQKHLAKKAQEGFSDEIRLLIKKMGSNKLSELDPSAYFILWHEAEALSHDE</sequence>
<name>A0A839A3Y4_9LACT</name>
<dbReference type="RefSeq" id="WP_218930268.1">
    <property type="nucleotide sequence ID" value="NZ_JACAOA010000003.1"/>
</dbReference>
<organism evidence="1 2">
    <name type="scientific">Ruoffia halotolerans</name>
    <dbReference type="NCBI Taxonomy" id="2748684"/>
    <lineage>
        <taxon>Bacteria</taxon>
        <taxon>Bacillati</taxon>
        <taxon>Bacillota</taxon>
        <taxon>Bacilli</taxon>
        <taxon>Lactobacillales</taxon>
        <taxon>Aerococcaceae</taxon>
        <taxon>Ruoffia</taxon>
    </lineage>
</organism>
<dbReference type="EMBL" id="JACAOA010000003">
    <property type="protein sequence ID" value="MBA5728550.1"/>
    <property type="molecule type" value="Genomic_DNA"/>
</dbReference>